<evidence type="ECO:0000313" key="1">
    <source>
        <dbReference type="EMBL" id="KAK7084240.1"/>
    </source>
</evidence>
<feature type="non-terminal residue" evidence="1">
    <location>
        <position position="51"/>
    </location>
</feature>
<dbReference type="AlphaFoldDB" id="A0AAN8XGY9"/>
<dbReference type="Proteomes" id="UP001381693">
    <property type="component" value="Unassembled WGS sequence"/>
</dbReference>
<name>A0AAN8XGY9_HALRR</name>
<accession>A0AAN8XGY9</accession>
<keyword evidence="2" id="KW-1185">Reference proteome</keyword>
<comment type="caution">
    <text evidence="1">The sequence shown here is derived from an EMBL/GenBank/DDBJ whole genome shotgun (WGS) entry which is preliminary data.</text>
</comment>
<organism evidence="1 2">
    <name type="scientific">Halocaridina rubra</name>
    <name type="common">Hawaiian red shrimp</name>
    <dbReference type="NCBI Taxonomy" id="373956"/>
    <lineage>
        <taxon>Eukaryota</taxon>
        <taxon>Metazoa</taxon>
        <taxon>Ecdysozoa</taxon>
        <taxon>Arthropoda</taxon>
        <taxon>Crustacea</taxon>
        <taxon>Multicrustacea</taxon>
        <taxon>Malacostraca</taxon>
        <taxon>Eumalacostraca</taxon>
        <taxon>Eucarida</taxon>
        <taxon>Decapoda</taxon>
        <taxon>Pleocyemata</taxon>
        <taxon>Caridea</taxon>
        <taxon>Atyoidea</taxon>
        <taxon>Atyidae</taxon>
        <taxon>Halocaridina</taxon>
    </lineage>
</organism>
<proteinExistence type="predicted"/>
<reference evidence="1 2" key="1">
    <citation type="submission" date="2023-11" db="EMBL/GenBank/DDBJ databases">
        <title>Halocaridina rubra genome assembly.</title>
        <authorList>
            <person name="Smith C."/>
        </authorList>
    </citation>
    <scope>NUCLEOTIDE SEQUENCE [LARGE SCALE GENOMIC DNA]</scope>
    <source>
        <strain evidence="1">EP-1</strain>
        <tissue evidence="1">Whole</tissue>
    </source>
</reference>
<sequence length="51" mass="5637">MSGNVNVRVLKRQQRSVMIKVHASCGMSLLAAANVHHKPVLQMHSSFTKHA</sequence>
<evidence type="ECO:0000313" key="2">
    <source>
        <dbReference type="Proteomes" id="UP001381693"/>
    </source>
</evidence>
<protein>
    <submittedName>
        <fullName evidence="1">Uncharacterized protein</fullName>
    </submittedName>
</protein>
<dbReference type="EMBL" id="JAXCGZ010002183">
    <property type="protein sequence ID" value="KAK7084240.1"/>
    <property type="molecule type" value="Genomic_DNA"/>
</dbReference>
<gene>
    <name evidence="1" type="ORF">SK128_014758</name>
</gene>